<comment type="similarity">
    <text evidence="1">Belongs to the Bcl-2 family.</text>
</comment>
<dbReference type="GO" id="GO:0001836">
    <property type="term" value="P:release of cytochrome c from mitochondria"/>
    <property type="evidence" value="ECO:0000318"/>
    <property type="project" value="GO_Central"/>
</dbReference>
<dbReference type="GO" id="GO:0008630">
    <property type="term" value="P:intrinsic apoptotic signaling pathway in response to DNA damage"/>
    <property type="evidence" value="ECO:0000318"/>
    <property type="project" value="GO_Central"/>
</dbReference>
<feature type="compositionally biased region" description="Basic and acidic residues" evidence="3">
    <location>
        <begin position="1"/>
        <end position="13"/>
    </location>
</feature>
<evidence type="ECO:0000313" key="7">
    <source>
        <dbReference type="RefSeq" id="XP_035663902.1"/>
    </source>
</evidence>
<proteinExistence type="inferred from homology"/>
<feature type="compositionally biased region" description="Basic and acidic residues" evidence="3">
    <location>
        <begin position="50"/>
        <end position="73"/>
    </location>
</feature>
<dbReference type="CDD" id="cd06845">
    <property type="entry name" value="Bcl-2_like"/>
    <property type="match status" value="1"/>
</dbReference>
<dbReference type="OrthoDB" id="6020735at2759"/>
<dbReference type="KEGG" id="bfo:118407532"/>
<dbReference type="GO" id="GO:0015267">
    <property type="term" value="F:channel activity"/>
    <property type="evidence" value="ECO:0000318"/>
    <property type="project" value="GO_Central"/>
</dbReference>
<keyword evidence="4" id="KW-0812">Transmembrane</keyword>
<evidence type="ECO:0000256" key="2">
    <source>
        <dbReference type="ARBA" id="ARBA00022703"/>
    </source>
</evidence>
<dbReference type="GO" id="GO:0005741">
    <property type="term" value="C:mitochondrial outer membrane"/>
    <property type="evidence" value="ECO:0000318"/>
    <property type="project" value="GO_Central"/>
</dbReference>
<dbReference type="Proteomes" id="UP000001554">
    <property type="component" value="Unplaced"/>
</dbReference>
<evidence type="ECO:0000313" key="6">
    <source>
        <dbReference type="Proteomes" id="UP000001554"/>
    </source>
</evidence>
<organism evidence="6 7">
    <name type="scientific">Branchiostoma floridae</name>
    <name type="common">Florida lancelet</name>
    <name type="synonym">Amphioxus</name>
    <dbReference type="NCBI Taxonomy" id="7739"/>
    <lineage>
        <taxon>Eukaryota</taxon>
        <taxon>Metazoa</taxon>
        <taxon>Chordata</taxon>
        <taxon>Cephalochordata</taxon>
        <taxon>Leptocardii</taxon>
        <taxon>Amphioxiformes</taxon>
        <taxon>Branchiostomatidae</taxon>
        <taxon>Branchiostoma</taxon>
    </lineage>
</organism>
<dbReference type="GO" id="GO:0097192">
    <property type="term" value="P:extrinsic apoptotic signaling pathway in absence of ligand"/>
    <property type="evidence" value="ECO:0000318"/>
    <property type="project" value="GO_Central"/>
</dbReference>
<dbReference type="Gene3D" id="1.10.437.10">
    <property type="entry name" value="Blc2-like"/>
    <property type="match status" value="2"/>
</dbReference>
<dbReference type="AlphaFoldDB" id="A0A9J7HV19"/>
<gene>
    <name evidence="7" type="primary">LOC118407532</name>
</gene>
<dbReference type="InterPro" id="IPR026298">
    <property type="entry name" value="Bcl-2_fam"/>
</dbReference>
<dbReference type="RefSeq" id="XP_035663902.1">
    <property type="nucleotide sequence ID" value="XM_035808009.1"/>
</dbReference>
<dbReference type="PANTHER" id="PTHR11256">
    <property type="entry name" value="BCL-2 RELATED"/>
    <property type="match status" value="1"/>
</dbReference>
<reference evidence="7" key="1">
    <citation type="submission" date="2025-08" db="UniProtKB">
        <authorList>
            <consortium name="RefSeq"/>
        </authorList>
    </citation>
    <scope>IDENTIFICATION</scope>
    <source>
        <strain evidence="7">S238N-H82</strain>
        <tissue evidence="7">Testes</tissue>
    </source>
</reference>
<dbReference type="InterPro" id="IPR020717">
    <property type="entry name" value="Bcl2_BH1_motif_CS"/>
</dbReference>
<evidence type="ECO:0000259" key="5">
    <source>
        <dbReference type="SMART" id="SM00337"/>
    </source>
</evidence>
<dbReference type="PRINTS" id="PR01862">
    <property type="entry name" value="BCL2FAMILY"/>
</dbReference>
<evidence type="ECO:0000256" key="3">
    <source>
        <dbReference type="SAM" id="MobiDB-lite"/>
    </source>
</evidence>
<feature type="region of interest" description="Disordered" evidence="3">
    <location>
        <begin position="161"/>
        <end position="185"/>
    </location>
</feature>
<dbReference type="GO" id="GO:0043065">
    <property type="term" value="P:positive regulation of apoptotic process"/>
    <property type="evidence" value="ECO:0000318"/>
    <property type="project" value="GO_Central"/>
</dbReference>
<dbReference type="InterPro" id="IPR002475">
    <property type="entry name" value="Bcl2-like"/>
</dbReference>
<feature type="region of interest" description="Disordered" evidence="3">
    <location>
        <begin position="1"/>
        <end position="144"/>
    </location>
</feature>
<dbReference type="GeneID" id="118407532"/>
<dbReference type="OMA" id="RKLAMIG"/>
<dbReference type="PANTHER" id="PTHR11256:SF41">
    <property type="entry name" value="BCL-2 HOMOLOGOUS ANTAGONIST_KILLER"/>
    <property type="match status" value="1"/>
</dbReference>
<keyword evidence="4" id="KW-1133">Transmembrane helix</keyword>
<dbReference type="InterPro" id="IPR036834">
    <property type="entry name" value="Bcl-2-like_sf"/>
</dbReference>
<dbReference type="PROSITE" id="PS50062">
    <property type="entry name" value="BCL2_FAMILY"/>
    <property type="match status" value="1"/>
</dbReference>
<protein>
    <submittedName>
        <fullName evidence="7">Bcl-2 homologous antagonist/killer-like</fullName>
    </submittedName>
</protein>
<keyword evidence="2" id="KW-0053">Apoptosis</keyword>
<keyword evidence="4" id="KW-0472">Membrane</keyword>
<dbReference type="Pfam" id="PF00452">
    <property type="entry name" value="Bcl-2"/>
    <property type="match status" value="1"/>
</dbReference>
<name>A0A9J7HV19_BRAFL</name>
<evidence type="ECO:0000256" key="4">
    <source>
        <dbReference type="SAM" id="Phobius"/>
    </source>
</evidence>
<dbReference type="SUPFAM" id="SSF56854">
    <property type="entry name" value="Bcl-2 inhibitors of programmed cell death"/>
    <property type="match status" value="2"/>
</dbReference>
<accession>A0A9J7HV19</accession>
<dbReference type="PROSITE" id="PS01080">
    <property type="entry name" value="BH1"/>
    <property type="match status" value="1"/>
</dbReference>
<sequence>MSETQSEEKKDPPATEPAPGTGHHIVPPGHHVATPADHHAPAHHGYQHGNTDHHGIMDHHGNLDHHGNIDHHGNGHGSTAPGHFLYGSDQNILTDIPGLGGEEEPQREEEQQTQQPAASRGEEQQQAEEPLVRSPQETEENVAAQTESVVRDFLFQRHQREQAREAQVGECTPSMPELTPDINPLSRESEVGRKLAMIGDEIETRYESEFKAMIKTLRVTPSTAYEAFAGVARRLFRDGINWGRIVALLFVCRLFRDGINWGRIVALLCFGYRMAVDVLERGIPDFVRQIIKYVVKFIVSERIARWIAEHGGWRGVLSYTLNEGFQALGTVFVVAAVTVIAAVWLFRRS</sequence>
<dbReference type="InterPro" id="IPR046371">
    <property type="entry name" value="Bcl-2_BH1-3"/>
</dbReference>
<feature type="domain" description="Bcl-2 Bcl-2 homology region 1-3" evidence="5">
    <location>
        <begin position="195"/>
        <end position="313"/>
    </location>
</feature>
<keyword evidence="6" id="KW-1185">Reference proteome</keyword>
<evidence type="ECO:0000256" key="1">
    <source>
        <dbReference type="ARBA" id="ARBA00009458"/>
    </source>
</evidence>
<dbReference type="SMART" id="SM00337">
    <property type="entry name" value="BCL"/>
    <property type="match status" value="1"/>
</dbReference>
<feature type="transmembrane region" description="Helical" evidence="4">
    <location>
        <begin position="324"/>
        <end position="346"/>
    </location>
</feature>